<evidence type="ECO:0000313" key="8">
    <source>
        <dbReference type="EMBL" id="RWS31731.1"/>
    </source>
</evidence>
<reference evidence="8 9" key="1">
    <citation type="journal article" date="2018" name="Gigascience">
        <title>Genomes of trombidid mites reveal novel predicted allergens and laterally-transferred genes associated with secondary metabolism.</title>
        <authorList>
            <person name="Dong X."/>
            <person name="Chaisiri K."/>
            <person name="Xia D."/>
            <person name="Armstrong S.D."/>
            <person name="Fang Y."/>
            <person name="Donnelly M.J."/>
            <person name="Kadowaki T."/>
            <person name="McGarry J.W."/>
            <person name="Darby A.C."/>
            <person name="Makepeace B.L."/>
        </authorList>
    </citation>
    <scope>NUCLEOTIDE SEQUENCE [LARGE SCALE GENOMIC DNA]</scope>
    <source>
        <strain evidence="8">UoL-UT</strain>
    </source>
</reference>
<keyword evidence="4 7" id="KW-1133">Transmembrane helix</keyword>
<evidence type="ECO:0000256" key="6">
    <source>
        <dbReference type="ARBA" id="ARBA00023170"/>
    </source>
</evidence>
<feature type="transmembrane region" description="Helical" evidence="7">
    <location>
        <begin position="149"/>
        <end position="170"/>
    </location>
</feature>
<dbReference type="GO" id="GO:0051606">
    <property type="term" value="P:detection of stimulus"/>
    <property type="evidence" value="ECO:0007669"/>
    <property type="project" value="UniProtKB-ARBA"/>
</dbReference>
<feature type="transmembrane region" description="Helical" evidence="7">
    <location>
        <begin position="387"/>
        <end position="404"/>
    </location>
</feature>
<dbReference type="AlphaFoldDB" id="A0A443SW33"/>
<evidence type="ECO:0000256" key="5">
    <source>
        <dbReference type="ARBA" id="ARBA00023136"/>
    </source>
</evidence>
<proteinExistence type="predicted"/>
<dbReference type="OrthoDB" id="6422868at2759"/>
<evidence type="ECO:0000256" key="3">
    <source>
        <dbReference type="ARBA" id="ARBA00022692"/>
    </source>
</evidence>
<keyword evidence="5 7" id="KW-0472">Membrane</keyword>
<accession>A0A443SW33</accession>
<organism evidence="8 9">
    <name type="scientific">Leptotrombidium deliense</name>
    <dbReference type="NCBI Taxonomy" id="299467"/>
    <lineage>
        <taxon>Eukaryota</taxon>
        <taxon>Metazoa</taxon>
        <taxon>Ecdysozoa</taxon>
        <taxon>Arthropoda</taxon>
        <taxon>Chelicerata</taxon>
        <taxon>Arachnida</taxon>
        <taxon>Acari</taxon>
        <taxon>Acariformes</taxon>
        <taxon>Trombidiformes</taxon>
        <taxon>Prostigmata</taxon>
        <taxon>Anystina</taxon>
        <taxon>Parasitengona</taxon>
        <taxon>Trombiculoidea</taxon>
        <taxon>Trombiculidae</taxon>
        <taxon>Leptotrombidium</taxon>
    </lineage>
</organism>
<dbReference type="InterPro" id="IPR013604">
    <property type="entry name" value="7TM_chemorcpt"/>
</dbReference>
<evidence type="ECO:0000313" key="9">
    <source>
        <dbReference type="Proteomes" id="UP000288716"/>
    </source>
</evidence>
<dbReference type="PANTHER" id="PTHR21421:SF29">
    <property type="entry name" value="GUSTATORY RECEPTOR 5A FOR TREHALOSE-RELATED"/>
    <property type="match status" value="1"/>
</dbReference>
<dbReference type="Pfam" id="PF08395">
    <property type="entry name" value="7tm_7"/>
    <property type="match status" value="1"/>
</dbReference>
<dbReference type="GO" id="GO:0005886">
    <property type="term" value="C:plasma membrane"/>
    <property type="evidence" value="ECO:0007669"/>
    <property type="project" value="UniProtKB-SubCell"/>
</dbReference>
<dbReference type="Proteomes" id="UP000288716">
    <property type="component" value="Unassembled WGS sequence"/>
</dbReference>
<feature type="transmembrane region" description="Helical" evidence="7">
    <location>
        <begin position="278"/>
        <end position="297"/>
    </location>
</feature>
<feature type="transmembrane region" description="Helical" evidence="7">
    <location>
        <begin position="204"/>
        <end position="228"/>
    </location>
</feature>
<comment type="subcellular location">
    <subcellularLocation>
        <location evidence="1">Cell membrane</location>
        <topology evidence="1">Multi-pass membrane protein</topology>
    </subcellularLocation>
</comment>
<dbReference type="STRING" id="299467.A0A443SW33"/>
<gene>
    <name evidence="8" type="ORF">B4U80_06279</name>
</gene>
<comment type="caution">
    <text evidence="8">The sequence shown here is derived from an EMBL/GenBank/DDBJ whole genome shotgun (WGS) entry which is preliminary data.</text>
</comment>
<dbReference type="GO" id="GO:0038023">
    <property type="term" value="F:signaling receptor activity"/>
    <property type="evidence" value="ECO:0007669"/>
    <property type="project" value="UniProtKB-ARBA"/>
</dbReference>
<dbReference type="VEuPathDB" id="VectorBase:LDEU000308"/>
<name>A0A443SW33_9ACAR</name>
<dbReference type="GO" id="GO:0050909">
    <property type="term" value="P:sensory perception of taste"/>
    <property type="evidence" value="ECO:0007669"/>
    <property type="project" value="InterPro"/>
</dbReference>
<evidence type="ECO:0000256" key="7">
    <source>
        <dbReference type="SAM" id="Phobius"/>
    </source>
</evidence>
<feature type="transmembrane region" description="Helical" evidence="7">
    <location>
        <begin position="309"/>
        <end position="330"/>
    </location>
</feature>
<evidence type="ECO:0000256" key="1">
    <source>
        <dbReference type="ARBA" id="ARBA00004651"/>
    </source>
</evidence>
<dbReference type="EMBL" id="NCKV01000077">
    <property type="protein sequence ID" value="RWS31731.1"/>
    <property type="molecule type" value="Genomic_DNA"/>
</dbReference>
<evidence type="ECO:0000256" key="4">
    <source>
        <dbReference type="ARBA" id="ARBA00022989"/>
    </source>
</evidence>
<evidence type="ECO:0008006" key="10">
    <source>
        <dbReference type="Google" id="ProtNLM"/>
    </source>
</evidence>
<keyword evidence="6" id="KW-0675">Receptor</keyword>
<keyword evidence="2" id="KW-1003">Cell membrane</keyword>
<evidence type="ECO:0000256" key="2">
    <source>
        <dbReference type="ARBA" id="ARBA00022475"/>
    </source>
</evidence>
<keyword evidence="9" id="KW-1185">Reference proteome</keyword>
<keyword evidence="3 7" id="KW-0812">Transmembrane</keyword>
<sequence length="406" mass="47122">MSEARSDFEEILLLNGHIFLSEAVCDRLALFKTVNPILKILKVLGSWPREGDQFILRLNFWNGITLFILHFYTAHKFFNWMTVVKYTENVFTAFEQLTLITRTAVVAITFDRRFLLQQRITNLFDAIAEYPLFNVDHKITKLGRWIKHMIIGCWSFIALHVILAASLMFYKSTDGYVNWLFYGDAAANTPDIVIRLVMIADWALYLFLVICNECFSLAFYICLCVIIREKISDYNDFLTRLQRKNLVTESSQMQELYKLHSKLTSLVEALEENFSFPALLWIICIIFNICVKVEAIISGIRNSQFEEFGYVLLDIIYYIVSFIMLCFIASEIGDEKLEPIIAVTKIAQDGDICDWSFQQESQLLLSKINESMMMRLTGWSCFELNKTFMITILGAIATYTILVLQM</sequence>
<dbReference type="PANTHER" id="PTHR21421">
    <property type="entry name" value="GUSTATORY RECEPTOR"/>
    <property type="match status" value="1"/>
</dbReference>
<protein>
    <recommendedName>
        <fullName evidence="10">Gustatory receptor</fullName>
    </recommendedName>
</protein>